<reference evidence="1" key="1">
    <citation type="journal article" date="2019" name="bioRxiv">
        <title>The Genome of the Zebra Mussel, Dreissena polymorpha: A Resource for Invasive Species Research.</title>
        <authorList>
            <person name="McCartney M.A."/>
            <person name="Auch B."/>
            <person name="Kono T."/>
            <person name="Mallez S."/>
            <person name="Zhang Y."/>
            <person name="Obille A."/>
            <person name="Becker A."/>
            <person name="Abrahante J.E."/>
            <person name="Garbe J."/>
            <person name="Badalamenti J.P."/>
            <person name="Herman A."/>
            <person name="Mangelson H."/>
            <person name="Liachko I."/>
            <person name="Sullivan S."/>
            <person name="Sone E.D."/>
            <person name="Koren S."/>
            <person name="Silverstein K.A.T."/>
            <person name="Beckman K.B."/>
            <person name="Gohl D.M."/>
        </authorList>
    </citation>
    <scope>NUCLEOTIDE SEQUENCE</scope>
    <source>
        <strain evidence="1">Duluth1</strain>
        <tissue evidence="1">Whole animal</tissue>
    </source>
</reference>
<gene>
    <name evidence="1" type="ORF">DPMN_058497</name>
    <name evidence="2" type="ORF">DPMN_061148</name>
</gene>
<comment type="caution">
    <text evidence="1">The sequence shown here is derived from an EMBL/GenBank/DDBJ whole genome shotgun (WGS) entry which is preliminary data.</text>
</comment>
<reference evidence="1" key="2">
    <citation type="submission" date="2020-11" db="EMBL/GenBank/DDBJ databases">
        <authorList>
            <person name="McCartney M.A."/>
            <person name="Auch B."/>
            <person name="Kono T."/>
            <person name="Mallez S."/>
            <person name="Becker A."/>
            <person name="Gohl D.M."/>
            <person name="Silverstein K.A.T."/>
            <person name="Koren S."/>
            <person name="Bechman K.B."/>
            <person name="Herman A."/>
            <person name="Abrahante J.E."/>
            <person name="Garbe J."/>
        </authorList>
    </citation>
    <scope>NUCLEOTIDE SEQUENCE</scope>
    <source>
        <strain evidence="1">Duluth1</strain>
        <tissue evidence="1">Whole animal</tissue>
    </source>
</reference>
<proteinExistence type="predicted"/>
<accession>A0A9D4C298</accession>
<dbReference type="EMBL" id="JAIWYP010000013">
    <property type="protein sequence ID" value="KAH3715784.1"/>
    <property type="molecule type" value="Genomic_DNA"/>
</dbReference>
<sequence>MIETYYFLNNRKHPSHVTAPVSVPELQVLYYSLRDAAFCYRPPESRLETGSHTELYVCL</sequence>
<evidence type="ECO:0000313" key="3">
    <source>
        <dbReference type="Proteomes" id="UP000828390"/>
    </source>
</evidence>
<dbReference type="Proteomes" id="UP000828390">
    <property type="component" value="Unassembled WGS sequence"/>
</dbReference>
<name>A0A9D4C298_DREPO</name>
<dbReference type="AlphaFoldDB" id="A0A9D4C298"/>
<evidence type="ECO:0000313" key="1">
    <source>
        <dbReference type="EMBL" id="KAH3715784.1"/>
    </source>
</evidence>
<protein>
    <submittedName>
        <fullName evidence="1">Uncharacterized protein</fullName>
    </submittedName>
</protein>
<dbReference type="EMBL" id="JAIWYP010000013">
    <property type="protein sequence ID" value="KAH3718345.1"/>
    <property type="molecule type" value="Genomic_DNA"/>
</dbReference>
<keyword evidence="3" id="KW-1185">Reference proteome</keyword>
<evidence type="ECO:0000313" key="2">
    <source>
        <dbReference type="EMBL" id="KAH3718345.1"/>
    </source>
</evidence>
<organism evidence="1 3">
    <name type="scientific">Dreissena polymorpha</name>
    <name type="common">Zebra mussel</name>
    <name type="synonym">Mytilus polymorpha</name>
    <dbReference type="NCBI Taxonomy" id="45954"/>
    <lineage>
        <taxon>Eukaryota</taxon>
        <taxon>Metazoa</taxon>
        <taxon>Spiralia</taxon>
        <taxon>Lophotrochozoa</taxon>
        <taxon>Mollusca</taxon>
        <taxon>Bivalvia</taxon>
        <taxon>Autobranchia</taxon>
        <taxon>Heteroconchia</taxon>
        <taxon>Euheterodonta</taxon>
        <taxon>Imparidentia</taxon>
        <taxon>Neoheterodontei</taxon>
        <taxon>Myida</taxon>
        <taxon>Dreissenoidea</taxon>
        <taxon>Dreissenidae</taxon>
        <taxon>Dreissena</taxon>
    </lineage>
</organism>